<dbReference type="Gene3D" id="1.10.287.950">
    <property type="entry name" value="Methyl-accepting chemotaxis protein"/>
    <property type="match status" value="1"/>
</dbReference>
<dbReference type="Pfam" id="PF00015">
    <property type="entry name" value="MCPsignal"/>
    <property type="match status" value="1"/>
</dbReference>
<comment type="similarity">
    <text evidence="8">Belongs to the methyl-accepting chemotaxis (MCP) protein family.</text>
</comment>
<evidence type="ECO:0000256" key="3">
    <source>
        <dbReference type="ARBA" id="ARBA00022481"/>
    </source>
</evidence>
<dbReference type="GO" id="GO:0004888">
    <property type="term" value="F:transmembrane signaling receptor activity"/>
    <property type="evidence" value="ECO:0007669"/>
    <property type="project" value="TreeGrafter"/>
</dbReference>
<dbReference type="Gene3D" id="3.30.450.20">
    <property type="entry name" value="PAS domain"/>
    <property type="match status" value="1"/>
</dbReference>
<keyword evidence="6 11" id="KW-0472">Membrane</keyword>
<dbReference type="PANTHER" id="PTHR43531:SF14">
    <property type="entry name" value="METHYL-ACCEPTING CHEMOTAXIS PROTEIN I-RELATED"/>
    <property type="match status" value="1"/>
</dbReference>
<dbReference type="SMART" id="SM00304">
    <property type="entry name" value="HAMP"/>
    <property type="match status" value="1"/>
</dbReference>
<dbReference type="InterPro" id="IPR004010">
    <property type="entry name" value="Double_Cache_2"/>
</dbReference>
<evidence type="ECO:0000256" key="6">
    <source>
        <dbReference type="ARBA" id="ARBA00023136"/>
    </source>
</evidence>
<evidence type="ECO:0000256" key="2">
    <source>
        <dbReference type="ARBA" id="ARBA00022475"/>
    </source>
</evidence>
<dbReference type="EMBL" id="FODB01000005">
    <property type="protein sequence ID" value="SEN23639.1"/>
    <property type="molecule type" value="Genomic_DNA"/>
</dbReference>
<dbReference type="InterPro" id="IPR004089">
    <property type="entry name" value="MCPsignal_dom"/>
</dbReference>
<dbReference type="AlphaFoldDB" id="A0A1H8EVZ1"/>
<name>A0A1H8EVZ1_9GAMM</name>
<dbReference type="GO" id="GO:0005886">
    <property type="term" value="C:plasma membrane"/>
    <property type="evidence" value="ECO:0007669"/>
    <property type="project" value="UniProtKB-SubCell"/>
</dbReference>
<dbReference type="InterPro" id="IPR003660">
    <property type="entry name" value="HAMP_dom"/>
</dbReference>
<evidence type="ECO:0000259" key="12">
    <source>
        <dbReference type="PROSITE" id="PS50111"/>
    </source>
</evidence>
<keyword evidence="7 9" id="KW-0807">Transducer</keyword>
<evidence type="ECO:0000256" key="5">
    <source>
        <dbReference type="ARBA" id="ARBA00022989"/>
    </source>
</evidence>
<evidence type="ECO:0000313" key="15">
    <source>
        <dbReference type="Proteomes" id="UP000199493"/>
    </source>
</evidence>
<dbReference type="CDD" id="cd11386">
    <property type="entry name" value="MCP_signal"/>
    <property type="match status" value="1"/>
</dbReference>
<sequence length="595" mass="64850">MMATSEKRSRWALGLQTKVLMLVLLPLLLVTVVLVCFEAYSNVKDSREALAAQRELLIEERRASVRNIVQMATTAIAPIYENAGANDREAKERAAEMLRSMRFEGENYIFVYEYDGTNIVLPHSPEREGQNLRDLQAPDGTYIVRDFIRVGQDGGGFYEYPWEYPGTNESEPKHSYIDRLEKWGWIVGAGVYVTDVDEAMAELEAAAAADLRNTIISATLLGAALFAAIALLAFGFVRRIVGPIKRTADAMGDIAQGRGDLTRRLSVESNDEVGNLAVQFNAFASRMQDTLRDVRRSTVSVYHSAGEISRSSEELSTRTEQAAANLQETSASMEEITSTVNHSADNAQQANKLVQSTAEVAHQGEEAMGQVENTMRDINDSATRISEIITMIDAIAFQTNILALNASVEAARAGEHGRGFAVVAQEVRTLASRSSNASKEIRALIDTSVQHTHTGAELVRNAGATMREIVESVSKVTDVIGEISAGAKEQSSGIGQINTAVAEMDTMTQQNAAMVQESTTAAADMRRHAEHLNELVNSFVLGEDDSQSQTTPQLNDQTRQALPASRSGTSQELKRPALSSKPAPTKAGGDDWEEF</sequence>
<feature type="compositionally biased region" description="Polar residues" evidence="10">
    <location>
        <begin position="547"/>
        <end position="571"/>
    </location>
</feature>
<keyword evidence="3" id="KW-0488">Methylation</keyword>
<proteinExistence type="inferred from homology"/>
<keyword evidence="2" id="KW-1003">Cell membrane</keyword>
<dbReference type="CDD" id="cd06225">
    <property type="entry name" value="HAMP"/>
    <property type="match status" value="1"/>
</dbReference>
<evidence type="ECO:0000256" key="1">
    <source>
        <dbReference type="ARBA" id="ARBA00004651"/>
    </source>
</evidence>
<feature type="domain" description="Methyl-accepting transducer" evidence="12">
    <location>
        <begin position="297"/>
        <end position="526"/>
    </location>
</feature>
<dbReference type="PANTHER" id="PTHR43531">
    <property type="entry name" value="PROTEIN ICFG"/>
    <property type="match status" value="1"/>
</dbReference>
<evidence type="ECO:0000256" key="7">
    <source>
        <dbReference type="ARBA" id="ARBA00023224"/>
    </source>
</evidence>
<feature type="domain" description="HAMP" evidence="13">
    <location>
        <begin position="238"/>
        <end position="292"/>
    </location>
</feature>
<keyword evidence="5 11" id="KW-1133">Transmembrane helix</keyword>
<feature type="region of interest" description="Disordered" evidence="10">
    <location>
        <begin position="544"/>
        <end position="595"/>
    </location>
</feature>
<evidence type="ECO:0000256" key="10">
    <source>
        <dbReference type="SAM" id="MobiDB-lite"/>
    </source>
</evidence>
<dbReference type="GO" id="GO:0006935">
    <property type="term" value="P:chemotaxis"/>
    <property type="evidence" value="ECO:0007669"/>
    <property type="project" value="TreeGrafter"/>
</dbReference>
<dbReference type="SUPFAM" id="SSF58104">
    <property type="entry name" value="Methyl-accepting chemotaxis protein (MCP) signaling domain"/>
    <property type="match status" value="1"/>
</dbReference>
<dbReference type="Pfam" id="PF00672">
    <property type="entry name" value="HAMP"/>
    <property type="match status" value="1"/>
</dbReference>
<comment type="subcellular location">
    <subcellularLocation>
        <location evidence="1">Cell membrane</location>
        <topology evidence="1">Multi-pass membrane protein</topology>
    </subcellularLocation>
</comment>
<dbReference type="Pfam" id="PF08269">
    <property type="entry name" value="dCache_2"/>
    <property type="match status" value="1"/>
</dbReference>
<feature type="transmembrane region" description="Helical" evidence="11">
    <location>
        <begin position="215"/>
        <end position="237"/>
    </location>
</feature>
<dbReference type="FunFam" id="1.10.287.950:FF:000001">
    <property type="entry name" value="Methyl-accepting chemotaxis sensory transducer"/>
    <property type="match status" value="1"/>
</dbReference>
<dbReference type="SMART" id="SM00283">
    <property type="entry name" value="MA"/>
    <property type="match status" value="1"/>
</dbReference>
<dbReference type="InterPro" id="IPR033480">
    <property type="entry name" value="sCache_2"/>
</dbReference>
<evidence type="ECO:0000256" key="11">
    <source>
        <dbReference type="SAM" id="Phobius"/>
    </source>
</evidence>
<dbReference type="PROSITE" id="PS50111">
    <property type="entry name" value="CHEMOTAXIS_TRANSDUC_2"/>
    <property type="match status" value="1"/>
</dbReference>
<keyword evidence="4 11" id="KW-0812">Transmembrane</keyword>
<evidence type="ECO:0000256" key="8">
    <source>
        <dbReference type="ARBA" id="ARBA00029447"/>
    </source>
</evidence>
<evidence type="ECO:0000259" key="13">
    <source>
        <dbReference type="PROSITE" id="PS50885"/>
    </source>
</evidence>
<evidence type="ECO:0000256" key="9">
    <source>
        <dbReference type="PROSITE-ProRule" id="PRU00284"/>
    </source>
</evidence>
<dbReference type="SMART" id="SM01049">
    <property type="entry name" value="Cache_2"/>
    <property type="match status" value="1"/>
</dbReference>
<organism evidence="14 15">
    <name type="scientific">Vreelandella aquamarina</name>
    <dbReference type="NCBI Taxonomy" id="77097"/>
    <lineage>
        <taxon>Bacteria</taxon>
        <taxon>Pseudomonadati</taxon>
        <taxon>Pseudomonadota</taxon>
        <taxon>Gammaproteobacteria</taxon>
        <taxon>Oceanospirillales</taxon>
        <taxon>Halomonadaceae</taxon>
        <taxon>Vreelandella</taxon>
    </lineage>
</organism>
<dbReference type="STRING" id="77097.SAMN04490369_100593"/>
<evidence type="ECO:0000256" key="4">
    <source>
        <dbReference type="ARBA" id="ARBA00022692"/>
    </source>
</evidence>
<dbReference type="PROSITE" id="PS50885">
    <property type="entry name" value="HAMP"/>
    <property type="match status" value="1"/>
</dbReference>
<dbReference type="Proteomes" id="UP000199493">
    <property type="component" value="Unassembled WGS sequence"/>
</dbReference>
<accession>A0A1H8EVZ1</accession>
<protein>
    <submittedName>
        <fullName evidence="14">Methyl-accepting chemotaxis sensory transducer with Cache sensor</fullName>
    </submittedName>
</protein>
<reference evidence="14 15" key="1">
    <citation type="submission" date="2016-10" db="EMBL/GenBank/DDBJ databases">
        <authorList>
            <person name="de Groot N.N."/>
        </authorList>
    </citation>
    <scope>NUCLEOTIDE SEQUENCE [LARGE SCALE GENOMIC DNA]</scope>
    <source>
        <strain evidence="14 15">558</strain>
    </source>
</reference>
<evidence type="ECO:0000313" key="14">
    <source>
        <dbReference type="EMBL" id="SEN23639.1"/>
    </source>
</evidence>
<dbReference type="GO" id="GO:0007165">
    <property type="term" value="P:signal transduction"/>
    <property type="evidence" value="ECO:0007669"/>
    <property type="project" value="UniProtKB-KW"/>
</dbReference>
<gene>
    <name evidence="14" type="ORF">SAMN04490369_100593</name>
</gene>
<dbReference type="InterPro" id="IPR051310">
    <property type="entry name" value="MCP_chemotaxis"/>
</dbReference>